<dbReference type="SUPFAM" id="SSF51206">
    <property type="entry name" value="cAMP-binding domain-like"/>
    <property type="match status" value="1"/>
</dbReference>
<dbReference type="RefSeq" id="WP_130854939.1">
    <property type="nucleotide sequence ID" value="NZ_JBHLWO010000001.1"/>
</dbReference>
<dbReference type="InterPro" id="IPR014710">
    <property type="entry name" value="RmlC-like_jellyroll"/>
</dbReference>
<proteinExistence type="predicted"/>
<dbReference type="Pfam" id="PF00027">
    <property type="entry name" value="cNMP_binding"/>
    <property type="match status" value="1"/>
</dbReference>
<dbReference type="Gene3D" id="2.60.120.10">
    <property type="entry name" value="Jelly Rolls"/>
    <property type="match status" value="1"/>
</dbReference>
<evidence type="ECO:0000259" key="1">
    <source>
        <dbReference type="PROSITE" id="PS50042"/>
    </source>
</evidence>
<gene>
    <name evidence="2" type="ORF">ACFFI0_01525</name>
</gene>
<name>A0ABV6HE35_9SPHI</name>
<dbReference type="EMBL" id="JBHLWO010000001">
    <property type="protein sequence ID" value="MFC0316961.1"/>
    <property type="molecule type" value="Genomic_DNA"/>
</dbReference>
<organism evidence="2 3">
    <name type="scientific">Olivibacter oleidegradans</name>
    <dbReference type="NCBI Taxonomy" id="760123"/>
    <lineage>
        <taxon>Bacteria</taxon>
        <taxon>Pseudomonadati</taxon>
        <taxon>Bacteroidota</taxon>
        <taxon>Sphingobacteriia</taxon>
        <taxon>Sphingobacteriales</taxon>
        <taxon>Sphingobacteriaceae</taxon>
        <taxon>Olivibacter</taxon>
    </lineage>
</organism>
<dbReference type="CDD" id="cd00038">
    <property type="entry name" value="CAP_ED"/>
    <property type="match status" value="1"/>
</dbReference>
<evidence type="ECO:0000313" key="3">
    <source>
        <dbReference type="Proteomes" id="UP001589774"/>
    </source>
</evidence>
<accession>A0ABV6HE35</accession>
<keyword evidence="3" id="KW-1185">Reference proteome</keyword>
<sequence>MFENILLNVSRYITLTDDEKETFTSLLERKMVPRKTVLLRAGDICQFEGYIVKGCARIYHVDFNGCEIILSFAVEDWWISDIASFHERKPSTFFIEALEKTELLMLSRRSKERLLHEIPKFEHVFRMLVQRNLCTIQNRLVSAIGKSAMERYVEFVTLHPTVPSRVPQYHIASYIGVSPEFISIIRRRLASKTDPTP</sequence>
<comment type="caution">
    <text evidence="2">The sequence shown here is derived from an EMBL/GenBank/DDBJ whole genome shotgun (WGS) entry which is preliminary data.</text>
</comment>
<protein>
    <submittedName>
        <fullName evidence="2">Crp/Fnr family transcriptional regulator</fullName>
    </submittedName>
</protein>
<feature type="domain" description="Cyclic nucleotide-binding" evidence="1">
    <location>
        <begin position="11"/>
        <end position="115"/>
    </location>
</feature>
<reference evidence="2 3" key="1">
    <citation type="submission" date="2024-09" db="EMBL/GenBank/DDBJ databases">
        <authorList>
            <person name="Sun Q."/>
            <person name="Mori K."/>
        </authorList>
    </citation>
    <scope>NUCLEOTIDE SEQUENCE [LARGE SCALE GENOMIC DNA]</scope>
    <source>
        <strain evidence="2 3">CCM 7765</strain>
    </source>
</reference>
<dbReference type="InterPro" id="IPR000595">
    <property type="entry name" value="cNMP-bd_dom"/>
</dbReference>
<evidence type="ECO:0000313" key="2">
    <source>
        <dbReference type="EMBL" id="MFC0316961.1"/>
    </source>
</evidence>
<dbReference type="Proteomes" id="UP001589774">
    <property type="component" value="Unassembled WGS sequence"/>
</dbReference>
<dbReference type="InterPro" id="IPR018490">
    <property type="entry name" value="cNMP-bd_dom_sf"/>
</dbReference>
<dbReference type="PROSITE" id="PS50042">
    <property type="entry name" value="CNMP_BINDING_3"/>
    <property type="match status" value="1"/>
</dbReference>